<feature type="binding site" evidence="7">
    <location>
        <position position="84"/>
    </location>
    <ligand>
        <name>Fe cation</name>
        <dbReference type="ChEBI" id="CHEBI:24875"/>
        <note>catalytic</note>
    </ligand>
</feature>
<keyword evidence="9" id="KW-1185">Reference proteome</keyword>
<dbReference type="PANTHER" id="PTHR12918">
    <property type="entry name" value="CYSTEINE DIOXYGENASE"/>
    <property type="match status" value="1"/>
</dbReference>
<gene>
    <name evidence="8" type="ORF">DB31_7797</name>
</gene>
<evidence type="ECO:0000256" key="5">
    <source>
        <dbReference type="ARBA" id="ARBA00023004"/>
    </source>
</evidence>
<keyword evidence="5 7" id="KW-0408">Iron</keyword>
<organism evidence="8 9">
    <name type="scientific">Hyalangium minutum</name>
    <dbReference type="NCBI Taxonomy" id="394096"/>
    <lineage>
        <taxon>Bacteria</taxon>
        <taxon>Pseudomonadati</taxon>
        <taxon>Myxococcota</taxon>
        <taxon>Myxococcia</taxon>
        <taxon>Myxococcales</taxon>
        <taxon>Cystobacterineae</taxon>
        <taxon>Archangiaceae</taxon>
        <taxon>Hyalangium</taxon>
    </lineage>
</organism>
<accession>A0A085WLJ7</accession>
<evidence type="ECO:0000313" key="9">
    <source>
        <dbReference type="Proteomes" id="UP000028725"/>
    </source>
</evidence>
<protein>
    <submittedName>
        <fullName evidence="8">Xanthine dehydrogenase, molybdenum binding subunit protein</fullName>
    </submittedName>
</protein>
<evidence type="ECO:0000256" key="4">
    <source>
        <dbReference type="ARBA" id="ARBA00023002"/>
    </source>
</evidence>
<sequence length="202" mass="22631">MPIFRGVYDVALEDVLRCLREEVHGACGAVKVGQRLEGVLVRPESLGPYLHFRRGRYTRNLVYRDPRFEVVLNCWDAGISSPIHDHAEQECWFSIQAGTFLLEDYPLLAGGREPGYALLGKPRPSEAVGPGHVDYRGPLDSIHRVTALQGPAVTLHVYASPVEQCLVFDVRRQRCATRQLCYHSVFGRPVEARPSAELPGRL</sequence>
<dbReference type="InterPro" id="IPR010300">
    <property type="entry name" value="CDO_1"/>
</dbReference>
<dbReference type="AlphaFoldDB" id="A0A085WLJ7"/>
<evidence type="ECO:0000313" key="8">
    <source>
        <dbReference type="EMBL" id="KFE68560.1"/>
    </source>
</evidence>
<evidence type="ECO:0000256" key="7">
    <source>
        <dbReference type="PIRSR" id="PIRSR610300-51"/>
    </source>
</evidence>
<feature type="cross-link" description="3'-(S-cysteinyl)-tyrosine (Cys-Tyr)" evidence="6">
    <location>
        <begin position="91"/>
        <end position="158"/>
    </location>
</feature>
<dbReference type="GO" id="GO:0016702">
    <property type="term" value="F:oxidoreductase activity, acting on single donors with incorporation of molecular oxygen, incorporation of two atoms of oxygen"/>
    <property type="evidence" value="ECO:0007669"/>
    <property type="project" value="InterPro"/>
</dbReference>
<dbReference type="GO" id="GO:0008198">
    <property type="term" value="F:ferrous iron binding"/>
    <property type="evidence" value="ECO:0007669"/>
    <property type="project" value="TreeGrafter"/>
</dbReference>
<dbReference type="PANTHER" id="PTHR12918:SF1">
    <property type="entry name" value="CYSTEINE DIOXYGENASE TYPE 1"/>
    <property type="match status" value="1"/>
</dbReference>
<dbReference type="PATRIC" id="fig|394096.3.peg.3838"/>
<keyword evidence="2 7" id="KW-0479">Metal-binding</keyword>
<dbReference type="Proteomes" id="UP000028725">
    <property type="component" value="Unassembled WGS sequence"/>
</dbReference>
<evidence type="ECO:0000256" key="6">
    <source>
        <dbReference type="PIRSR" id="PIRSR610300-50"/>
    </source>
</evidence>
<dbReference type="SUPFAM" id="SSF51182">
    <property type="entry name" value="RmlC-like cupins"/>
    <property type="match status" value="1"/>
</dbReference>
<proteinExistence type="inferred from homology"/>
<dbReference type="Gene3D" id="2.60.120.10">
    <property type="entry name" value="Jelly Rolls"/>
    <property type="match status" value="1"/>
</dbReference>
<dbReference type="InterPro" id="IPR014710">
    <property type="entry name" value="RmlC-like_jellyroll"/>
</dbReference>
<feature type="binding site" evidence="7">
    <location>
        <position position="86"/>
    </location>
    <ligand>
        <name>Fe cation</name>
        <dbReference type="ChEBI" id="CHEBI:24875"/>
        <note>catalytic</note>
    </ligand>
</feature>
<feature type="binding site" evidence="7">
    <location>
        <position position="143"/>
    </location>
    <ligand>
        <name>Fe cation</name>
        <dbReference type="ChEBI" id="CHEBI:24875"/>
        <note>catalytic</note>
    </ligand>
</feature>
<evidence type="ECO:0000256" key="3">
    <source>
        <dbReference type="ARBA" id="ARBA00022964"/>
    </source>
</evidence>
<evidence type="ECO:0000256" key="1">
    <source>
        <dbReference type="ARBA" id="ARBA00006622"/>
    </source>
</evidence>
<evidence type="ECO:0000256" key="2">
    <source>
        <dbReference type="ARBA" id="ARBA00022723"/>
    </source>
</evidence>
<keyword evidence="4" id="KW-0560">Oxidoreductase</keyword>
<dbReference type="InterPro" id="IPR011051">
    <property type="entry name" value="RmlC_Cupin_sf"/>
</dbReference>
<name>A0A085WLJ7_9BACT</name>
<comment type="caution">
    <text evidence="8">The sequence shown here is derived from an EMBL/GenBank/DDBJ whole genome shotgun (WGS) entry which is preliminary data.</text>
</comment>
<dbReference type="OrthoDB" id="7059163at2"/>
<comment type="similarity">
    <text evidence="1">Belongs to the cysteine dioxygenase family.</text>
</comment>
<keyword evidence="6" id="KW-0883">Thioether bond</keyword>
<reference evidence="8 9" key="1">
    <citation type="submission" date="2014-04" db="EMBL/GenBank/DDBJ databases">
        <title>Genome assembly of Hyalangium minutum DSM 14724.</title>
        <authorList>
            <person name="Sharma G."/>
            <person name="Subramanian S."/>
        </authorList>
    </citation>
    <scope>NUCLEOTIDE SEQUENCE [LARGE SCALE GENOMIC DNA]</scope>
    <source>
        <strain evidence="8 9">DSM 14724</strain>
    </source>
</reference>
<keyword evidence="3" id="KW-0223">Dioxygenase</keyword>
<dbReference type="EMBL" id="JMCB01000006">
    <property type="protein sequence ID" value="KFE68560.1"/>
    <property type="molecule type" value="Genomic_DNA"/>
</dbReference>
<dbReference type="STRING" id="394096.DB31_7797"/>
<dbReference type="Pfam" id="PF05995">
    <property type="entry name" value="CDO_I"/>
    <property type="match status" value="1"/>
</dbReference>
<dbReference type="CDD" id="cd10548">
    <property type="entry name" value="cupin_CDO"/>
    <property type="match status" value="1"/>
</dbReference>
<dbReference type="RefSeq" id="WP_044189442.1">
    <property type="nucleotide sequence ID" value="NZ_JMCB01000006.1"/>
</dbReference>